<dbReference type="InterPro" id="IPR017459">
    <property type="entry name" value="Glycosyl_Trfase_fam3_N_dom"/>
</dbReference>
<dbReference type="EMBL" id="BAAADB010000010">
    <property type="protein sequence ID" value="GAA0506225.1"/>
    <property type="molecule type" value="Genomic_DNA"/>
</dbReference>
<feature type="domain" description="Pyrimidine nucleoside phosphorylase C-terminal" evidence="5">
    <location>
        <begin position="350"/>
        <end position="424"/>
    </location>
</feature>
<comment type="subunit">
    <text evidence="2">Homodimer.</text>
</comment>
<accession>A0ABP3LWN0</accession>
<dbReference type="InterPro" id="IPR018090">
    <property type="entry name" value="Pyrmidine_PPas_bac/euk"/>
</dbReference>
<keyword evidence="3" id="KW-0328">Glycosyltransferase</keyword>
<name>A0ABP3LWN0_9DEIO</name>
<dbReference type="InterPro" id="IPR000053">
    <property type="entry name" value="Thymidine/pyrmidine_PPase"/>
</dbReference>
<evidence type="ECO:0000256" key="2">
    <source>
        <dbReference type="ARBA" id="ARBA00011738"/>
    </source>
</evidence>
<dbReference type="Pfam" id="PF07831">
    <property type="entry name" value="PYNP_C"/>
    <property type="match status" value="1"/>
</dbReference>
<dbReference type="InterPro" id="IPR017872">
    <property type="entry name" value="Pyrmidine_PPase_CS"/>
</dbReference>
<dbReference type="InterPro" id="IPR000312">
    <property type="entry name" value="Glycosyl_Trfase_fam3"/>
</dbReference>
<dbReference type="PANTHER" id="PTHR10515">
    <property type="entry name" value="THYMIDINE PHOSPHORYLASE"/>
    <property type="match status" value="1"/>
</dbReference>
<dbReference type="SUPFAM" id="SSF47648">
    <property type="entry name" value="Nucleoside phosphorylase/phosphoribosyltransferase N-terminal domain"/>
    <property type="match status" value="1"/>
</dbReference>
<evidence type="ECO:0000313" key="7">
    <source>
        <dbReference type="Proteomes" id="UP001500191"/>
    </source>
</evidence>
<dbReference type="PROSITE" id="PS00647">
    <property type="entry name" value="THYMID_PHOSPHORYLASE"/>
    <property type="match status" value="1"/>
</dbReference>
<gene>
    <name evidence="6" type="ORF">GCM10008937_12610</name>
</gene>
<sequence length="439" mass="45924">MTAQNLNAVNIPDLIRKKRDGETHTRAELETLVLGYTRGEVPDYQMSAWLMAVFLRGMAEQETADLTMVMAESGDLMNLGDLPRTVDKHSTGGVGDKTSLILTPMLAALGQTVAKMSGRGLAHTGGTIDKLESIPGWTSELDEDRFIAQAREIGLALVGQSKDLAPADGKLYALRDVTATVDCLPLIASSIMSKKLASGAHTVVLDVKVGAGAFMRTLDAGRGLARAMVDIGNRAGRQVRAVLTDMDTPLGHMAGNSLEVLEALATLRGEGPTDLTELCVALAVEALAAQGEDEASAAARARATLTDGSALAKFRAFVAAQGGDATYVDDVSNFDVAPGRADVTAPQAGFVTGIDALSVGRAVLALGGGRERKGEAIDHGVGVELLRKPGEAVQAGEAVLRIYHRDGRGLEVATRLLTEGLTLGAQAPAPEPLILDRVF</sequence>
<dbReference type="InterPro" id="IPR036320">
    <property type="entry name" value="Glycosyl_Trfase_fam3_N_dom_sf"/>
</dbReference>
<proteinExistence type="inferred from homology"/>
<evidence type="ECO:0000256" key="1">
    <source>
        <dbReference type="ARBA" id="ARBA00006915"/>
    </source>
</evidence>
<dbReference type="InterPro" id="IPR035902">
    <property type="entry name" value="Nuc_phospho_transferase"/>
</dbReference>
<dbReference type="SUPFAM" id="SSF54680">
    <property type="entry name" value="Pyrimidine nucleoside phosphorylase C-terminal domain"/>
    <property type="match status" value="1"/>
</dbReference>
<dbReference type="PANTHER" id="PTHR10515:SF0">
    <property type="entry name" value="THYMIDINE PHOSPHORYLASE"/>
    <property type="match status" value="1"/>
</dbReference>
<dbReference type="SMART" id="SM00941">
    <property type="entry name" value="PYNP_C"/>
    <property type="match status" value="1"/>
</dbReference>
<evidence type="ECO:0000313" key="6">
    <source>
        <dbReference type="EMBL" id="GAA0506225.1"/>
    </source>
</evidence>
<keyword evidence="7" id="KW-1185">Reference proteome</keyword>
<keyword evidence="4" id="KW-0808">Transferase</keyword>
<evidence type="ECO:0000259" key="5">
    <source>
        <dbReference type="SMART" id="SM00941"/>
    </source>
</evidence>
<dbReference type="RefSeq" id="WP_343757210.1">
    <property type="nucleotide sequence ID" value="NZ_BAAADB010000010.1"/>
</dbReference>
<dbReference type="NCBIfam" id="TIGR02644">
    <property type="entry name" value="Y_phosphoryl"/>
    <property type="match status" value="1"/>
</dbReference>
<dbReference type="Gene3D" id="1.20.970.10">
    <property type="entry name" value="Transferase, Pyrimidine Nucleoside Phosphorylase, Chain C"/>
    <property type="match status" value="1"/>
</dbReference>
<dbReference type="Pfam" id="PF00591">
    <property type="entry name" value="Glycos_transf_3"/>
    <property type="match status" value="1"/>
</dbReference>
<organism evidence="6 7">
    <name type="scientific">Deinococcus depolymerans</name>
    <dbReference type="NCBI Taxonomy" id="392408"/>
    <lineage>
        <taxon>Bacteria</taxon>
        <taxon>Thermotogati</taxon>
        <taxon>Deinococcota</taxon>
        <taxon>Deinococci</taxon>
        <taxon>Deinococcales</taxon>
        <taxon>Deinococcaceae</taxon>
        <taxon>Deinococcus</taxon>
    </lineage>
</organism>
<dbReference type="Pfam" id="PF02885">
    <property type="entry name" value="Glycos_trans_3N"/>
    <property type="match status" value="1"/>
</dbReference>
<comment type="similarity">
    <text evidence="1">Belongs to the thymidine/pyrimidine-nucleoside phosphorylase family.</text>
</comment>
<dbReference type="Gene3D" id="3.40.1030.10">
    <property type="entry name" value="Nucleoside phosphorylase/phosphoribosyltransferase catalytic domain"/>
    <property type="match status" value="1"/>
</dbReference>
<protein>
    <submittedName>
        <fullName evidence="6">Thymidine phosphorylase</fullName>
    </submittedName>
</protein>
<dbReference type="PIRSF" id="PIRSF000478">
    <property type="entry name" value="TP_PyNP"/>
    <property type="match status" value="1"/>
</dbReference>
<dbReference type="SUPFAM" id="SSF52418">
    <property type="entry name" value="Nucleoside phosphorylase/phosphoribosyltransferase catalytic domain"/>
    <property type="match status" value="1"/>
</dbReference>
<evidence type="ECO:0000256" key="3">
    <source>
        <dbReference type="ARBA" id="ARBA00022676"/>
    </source>
</evidence>
<dbReference type="Gene3D" id="3.90.1170.30">
    <property type="entry name" value="Pyrimidine nucleoside phosphorylase-like, C-terminal domain"/>
    <property type="match status" value="1"/>
</dbReference>
<dbReference type="InterPro" id="IPR036566">
    <property type="entry name" value="PYNP-like_C_sf"/>
</dbReference>
<dbReference type="NCBIfam" id="NF004490">
    <property type="entry name" value="PRK05820.1"/>
    <property type="match status" value="1"/>
</dbReference>
<reference evidence="7" key="1">
    <citation type="journal article" date="2019" name="Int. J. Syst. Evol. Microbiol.">
        <title>The Global Catalogue of Microorganisms (GCM) 10K type strain sequencing project: providing services to taxonomists for standard genome sequencing and annotation.</title>
        <authorList>
            <consortium name="The Broad Institute Genomics Platform"/>
            <consortium name="The Broad Institute Genome Sequencing Center for Infectious Disease"/>
            <person name="Wu L."/>
            <person name="Ma J."/>
        </authorList>
    </citation>
    <scope>NUCLEOTIDE SEQUENCE [LARGE SCALE GENOMIC DNA]</scope>
    <source>
        <strain evidence="7">JCM 14368</strain>
    </source>
</reference>
<evidence type="ECO:0000256" key="4">
    <source>
        <dbReference type="ARBA" id="ARBA00022679"/>
    </source>
</evidence>
<dbReference type="InterPro" id="IPR013102">
    <property type="entry name" value="PYNP_C"/>
</dbReference>
<dbReference type="Proteomes" id="UP001500191">
    <property type="component" value="Unassembled WGS sequence"/>
</dbReference>
<comment type="caution">
    <text evidence="6">The sequence shown here is derived from an EMBL/GenBank/DDBJ whole genome shotgun (WGS) entry which is preliminary data.</text>
</comment>